<organism evidence="2 3">
    <name type="scientific">Methyloglobulus morosus KoM1</name>
    <dbReference type="NCBI Taxonomy" id="1116472"/>
    <lineage>
        <taxon>Bacteria</taxon>
        <taxon>Pseudomonadati</taxon>
        <taxon>Pseudomonadota</taxon>
        <taxon>Gammaproteobacteria</taxon>
        <taxon>Methylococcales</taxon>
        <taxon>Methylococcaceae</taxon>
        <taxon>Methyloglobulus</taxon>
    </lineage>
</organism>
<sequence>MIDNLPTSHVDWQPCWRLVSSRFPPVGLFDRVADPEDLDIVYAIEGLTNDRLLDDAGDINLVKPEDRVSGPGTTPIMAAFTHLNPEGSRFTDGSYGVYYAGNTIETAIAETQYHRALFLAATHQPPTEIDMRSYASDLSAELHDIRLCQPSLPQIYNPDPNHYADAQDLAKSLWSAGSNGIVYDSVRMSGGECVALFKPCALSPTRQGPHFCYVWDGYKMTNAYKKSLIAPDG</sequence>
<dbReference type="InterPro" id="IPR014914">
    <property type="entry name" value="RES_dom"/>
</dbReference>
<gene>
    <name evidence="2" type="ORF">MGMO_55c00410</name>
</gene>
<comment type="caution">
    <text evidence="2">The sequence shown here is derived from an EMBL/GenBank/DDBJ whole genome shotgun (WGS) entry which is preliminary data.</text>
</comment>
<dbReference type="Pfam" id="PF08808">
    <property type="entry name" value="RES"/>
    <property type="match status" value="1"/>
</dbReference>
<dbReference type="STRING" id="1116472.MGMO_55c00410"/>
<dbReference type="SMART" id="SM00953">
    <property type="entry name" value="RES"/>
    <property type="match status" value="1"/>
</dbReference>
<dbReference type="AlphaFoldDB" id="V5BGS9"/>
<accession>V5BGS9</accession>
<dbReference type="RefSeq" id="WP_023494512.1">
    <property type="nucleotide sequence ID" value="NZ_AYLO01000053.1"/>
</dbReference>
<name>V5BGS9_9GAMM</name>
<evidence type="ECO:0000313" key="2">
    <source>
        <dbReference type="EMBL" id="ESS72510.1"/>
    </source>
</evidence>
<proteinExistence type="predicted"/>
<protein>
    <submittedName>
        <fullName evidence="2">RES domain-containing protein</fullName>
    </submittedName>
</protein>
<dbReference type="eggNOG" id="COG5654">
    <property type="taxonomic scope" value="Bacteria"/>
</dbReference>
<dbReference type="EMBL" id="AYLO01000053">
    <property type="protein sequence ID" value="ESS72510.1"/>
    <property type="molecule type" value="Genomic_DNA"/>
</dbReference>
<evidence type="ECO:0000259" key="1">
    <source>
        <dbReference type="SMART" id="SM00953"/>
    </source>
</evidence>
<dbReference type="Proteomes" id="UP000017842">
    <property type="component" value="Unassembled WGS sequence"/>
</dbReference>
<feature type="domain" description="RES" evidence="1">
    <location>
        <begin position="79"/>
        <end position="208"/>
    </location>
</feature>
<dbReference type="PATRIC" id="fig|1116472.3.peg.1736"/>
<keyword evidence="3" id="KW-1185">Reference proteome</keyword>
<reference evidence="2 3" key="1">
    <citation type="journal article" date="2013" name="Genome Announc.">
        <title>Draft Genome Sequence of the Methanotrophic Gammaproteobacterium Methyloglobulus morosus DSM 22980 Strain KoM1.</title>
        <authorList>
            <person name="Poehlein A."/>
            <person name="Deutzmann J.S."/>
            <person name="Daniel R."/>
            <person name="Simeonova D.D."/>
        </authorList>
    </citation>
    <scope>NUCLEOTIDE SEQUENCE [LARGE SCALE GENOMIC DNA]</scope>
    <source>
        <strain evidence="2 3">KoM1</strain>
    </source>
</reference>
<evidence type="ECO:0000313" key="3">
    <source>
        <dbReference type="Proteomes" id="UP000017842"/>
    </source>
</evidence>